<dbReference type="InterPro" id="IPR027954">
    <property type="entry name" value="Transcobalamin-like_C"/>
</dbReference>
<dbReference type="Pfam" id="PF14478">
    <property type="entry name" value="DUF4430"/>
    <property type="match status" value="1"/>
</dbReference>
<dbReference type="PROSITE" id="PS51257">
    <property type="entry name" value="PROKAR_LIPOPROTEIN"/>
    <property type="match status" value="1"/>
</dbReference>
<comment type="caution">
    <text evidence="3">The sequence shown here is derived from an EMBL/GenBank/DDBJ whole genome shotgun (WGS) entry which is preliminary data.</text>
</comment>
<proteinExistence type="predicted"/>
<name>A0A498DA09_9BACI</name>
<dbReference type="EMBL" id="RCHR01000001">
    <property type="protein sequence ID" value="RLL48173.1"/>
    <property type="molecule type" value="Genomic_DNA"/>
</dbReference>
<dbReference type="RefSeq" id="WP_121521102.1">
    <property type="nucleotide sequence ID" value="NZ_RCHR01000001.1"/>
</dbReference>
<keyword evidence="1" id="KW-0732">Signal</keyword>
<keyword evidence="4" id="KW-1185">Reference proteome</keyword>
<evidence type="ECO:0000259" key="2">
    <source>
        <dbReference type="Pfam" id="PF14478"/>
    </source>
</evidence>
<accession>A0A498DA09</accession>
<dbReference type="Proteomes" id="UP000270219">
    <property type="component" value="Unassembled WGS sequence"/>
</dbReference>
<reference evidence="3 4" key="1">
    <citation type="submission" date="2018-10" db="EMBL/GenBank/DDBJ databases">
        <title>Oceanobacillus sp. YLB-02 draft genome.</title>
        <authorList>
            <person name="Yu L."/>
        </authorList>
    </citation>
    <scope>NUCLEOTIDE SEQUENCE [LARGE SCALE GENOMIC DNA]</scope>
    <source>
        <strain evidence="3 4">YLB-02</strain>
    </source>
</reference>
<feature type="signal peptide" evidence="1">
    <location>
        <begin position="1"/>
        <end position="20"/>
    </location>
</feature>
<sequence>MKKLLLFLFIIILSILVACTEDNKDTESNIRVTTTDTSSGDEVESGHARITISLYDGEQYLSELEVPIEDGTLLLDVMEENFYIETNDNETEITSIERMAESEEEKTNWTYTVNGETPSVTVDEYELSSGDKIIFDLKELK</sequence>
<dbReference type="OrthoDB" id="2870483at2"/>
<dbReference type="AlphaFoldDB" id="A0A498DA09"/>
<feature type="domain" description="Transcobalamin-like C-terminal" evidence="2">
    <location>
        <begin position="71"/>
        <end position="138"/>
    </location>
</feature>
<evidence type="ECO:0000313" key="4">
    <source>
        <dbReference type="Proteomes" id="UP000270219"/>
    </source>
</evidence>
<protein>
    <submittedName>
        <fullName evidence="3">DUF4430 domain-containing protein</fullName>
    </submittedName>
</protein>
<organism evidence="3 4">
    <name type="scientific">Oceanobacillus piezotolerans</name>
    <dbReference type="NCBI Taxonomy" id="2448030"/>
    <lineage>
        <taxon>Bacteria</taxon>
        <taxon>Bacillati</taxon>
        <taxon>Bacillota</taxon>
        <taxon>Bacilli</taxon>
        <taxon>Bacillales</taxon>
        <taxon>Bacillaceae</taxon>
        <taxon>Oceanobacillus</taxon>
    </lineage>
</organism>
<feature type="chain" id="PRO_5038742287" evidence="1">
    <location>
        <begin position="21"/>
        <end position="141"/>
    </location>
</feature>
<gene>
    <name evidence="3" type="ORF">D8M04_02550</name>
</gene>
<dbReference type="Gene3D" id="2.170.130.30">
    <property type="match status" value="1"/>
</dbReference>
<evidence type="ECO:0000256" key="1">
    <source>
        <dbReference type="SAM" id="SignalP"/>
    </source>
</evidence>
<evidence type="ECO:0000313" key="3">
    <source>
        <dbReference type="EMBL" id="RLL48173.1"/>
    </source>
</evidence>